<evidence type="ECO:0000256" key="1">
    <source>
        <dbReference type="ARBA" id="ARBA00004123"/>
    </source>
</evidence>
<feature type="region of interest" description="Disordered" evidence="6">
    <location>
        <begin position="1"/>
        <end position="40"/>
    </location>
</feature>
<dbReference type="GeneID" id="27900363"/>
<evidence type="ECO:0000256" key="3">
    <source>
        <dbReference type="ARBA" id="ARBA00023125"/>
    </source>
</evidence>
<dbReference type="Proteomes" id="UP000016931">
    <property type="component" value="Unassembled WGS sequence"/>
</dbReference>
<keyword evidence="3" id="KW-0238">DNA-binding</keyword>
<keyword evidence="4" id="KW-0804">Transcription</keyword>
<gene>
    <name evidence="8" type="ORF">SEPMUDRAFT_145721</name>
</gene>
<evidence type="ECO:0000313" key="9">
    <source>
        <dbReference type="Proteomes" id="UP000016931"/>
    </source>
</evidence>
<organism evidence="8 9">
    <name type="scientific">Sphaerulina musiva (strain SO2202)</name>
    <name type="common">Poplar stem canker fungus</name>
    <name type="synonym">Septoria musiva</name>
    <dbReference type="NCBI Taxonomy" id="692275"/>
    <lineage>
        <taxon>Eukaryota</taxon>
        <taxon>Fungi</taxon>
        <taxon>Dikarya</taxon>
        <taxon>Ascomycota</taxon>
        <taxon>Pezizomycotina</taxon>
        <taxon>Dothideomycetes</taxon>
        <taxon>Dothideomycetidae</taxon>
        <taxon>Mycosphaerellales</taxon>
        <taxon>Mycosphaerellaceae</taxon>
        <taxon>Sphaerulina</taxon>
    </lineage>
</organism>
<dbReference type="OrthoDB" id="2284405at2759"/>
<dbReference type="GO" id="GO:0045944">
    <property type="term" value="P:positive regulation of transcription by RNA polymerase II"/>
    <property type="evidence" value="ECO:0007669"/>
    <property type="project" value="UniProtKB-ARBA"/>
</dbReference>
<dbReference type="InterPro" id="IPR002100">
    <property type="entry name" value="TF_MADSbox"/>
</dbReference>
<dbReference type="STRING" id="692275.N1QLG3"/>
<evidence type="ECO:0000256" key="2">
    <source>
        <dbReference type="ARBA" id="ARBA00023015"/>
    </source>
</evidence>
<dbReference type="RefSeq" id="XP_016764604.1">
    <property type="nucleotide sequence ID" value="XM_016903226.1"/>
</dbReference>
<dbReference type="GO" id="GO:0005634">
    <property type="term" value="C:nucleus"/>
    <property type="evidence" value="ECO:0007669"/>
    <property type="project" value="UniProtKB-SubCell"/>
</dbReference>
<dbReference type="PROSITE" id="PS50066">
    <property type="entry name" value="MADS_BOX_2"/>
    <property type="match status" value="1"/>
</dbReference>
<evidence type="ECO:0000256" key="5">
    <source>
        <dbReference type="ARBA" id="ARBA00023242"/>
    </source>
</evidence>
<dbReference type="InterPro" id="IPR036879">
    <property type="entry name" value="TF_MADSbox_sf"/>
</dbReference>
<name>N1QLG3_SPHMS</name>
<proteinExistence type="predicted"/>
<dbReference type="SUPFAM" id="SSF55455">
    <property type="entry name" value="SRF-like"/>
    <property type="match status" value="1"/>
</dbReference>
<dbReference type="AlphaFoldDB" id="N1QLG3"/>
<evidence type="ECO:0000259" key="7">
    <source>
        <dbReference type="PROSITE" id="PS50066"/>
    </source>
</evidence>
<evidence type="ECO:0000256" key="4">
    <source>
        <dbReference type="ARBA" id="ARBA00023163"/>
    </source>
</evidence>
<keyword evidence="9" id="KW-1185">Reference proteome</keyword>
<dbReference type="GO" id="GO:0046983">
    <property type="term" value="F:protein dimerization activity"/>
    <property type="evidence" value="ECO:0007669"/>
    <property type="project" value="InterPro"/>
</dbReference>
<feature type="domain" description="MADS-box" evidence="7">
    <location>
        <begin position="38"/>
        <end position="68"/>
    </location>
</feature>
<dbReference type="GO" id="GO:0003677">
    <property type="term" value="F:DNA binding"/>
    <property type="evidence" value="ECO:0007669"/>
    <property type="project" value="UniProtKB-KW"/>
</dbReference>
<evidence type="ECO:0000313" key="8">
    <source>
        <dbReference type="EMBL" id="EMF16483.1"/>
    </source>
</evidence>
<sequence length="133" mass="14840">MQQASQKENGASETRGIKQQRTSAAADDDDYDNNKPGRERRKIEIKFIQDKLRRYITSSKHKAGIMKKVQASTTRLKTAMHWGDATSVSAACWGGNTVSSSGKYFTYFDKAAEESTSSHAFQVVACDSFPRLH</sequence>
<dbReference type="EMBL" id="KB456260">
    <property type="protein sequence ID" value="EMF16483.1"/>
    <property type="molecule type" value="Genomic_DNA"/>
</dbReference>
<keyword evidence="5" id="KW-0539">Nucleus</keyword>
<evidence type="ECO:0000256" key="6">
    <source>
        <dbReference type="SAM" id="MobiDB-lite"/>
    </source>
</evidence>
<comment type="subcellular location">
    <subcellularLocation>
        <location evidence="1">Nucleus</location>
    </subcellularLocation>
</comment>
<accession>N1QLG3</accession>
<keyword evidence="2" id="KW-0805">Transcription regulation</keyword>
<feature type="compositionally biased region" description="Polar residues" evidence="6">
    <location>
        <begin position="1"/>
        <end position="23"/>
    </location>
</feature>
<protein>
    <recommendedName>
        <fullName evidence="7">MADS-box domain-containing protein</fullName>
    </recommendedName>
</protein>
<dbReference type="HOGENOM" id="CLU_1908000_0_0_1"/>
<reference evidence="8 9" key="1">
    <citation type="journal article" date="2012" name="PLoS Pathog.">
        <title>Diverse lifestyles and strategies of plant pathogenesis encoded in the genomes of eighteen Dothideomycetes fungi.</title>
        <authorList>
            <person name="Ohm R.A."/>
            <person name="Feau N."/>
            <person name="Henrissat B."/>
            <person name="Schoch C.L."/>
            <person name="Horwitz B.A."/>
            <person name="Barry K.W."/>
            <person name="Condon B.J."/>
            <person name="Copeland A.C."/>
            <person name="Dhillon B."/>
            <person name="Glaser F."/>
            <person name="Hesse C.N."/>
            <person name="Kosti I."/>
            <person name="LaButti K."/>
            <person name="Lindquist E.A."/>
            <person name="Lucas S."/>
            <person name="Salamov A.A."/>
            <person name="Bradshaw R.E."/>
            <person name="Ciuffetti L."/>
            <person name="Hamelin R.C."/>
            <person name="Kema G.H.J."/>
            <person name="Lawrence C."/>
            <person name="Scott J.A."/>
            <person name="Spatafora J.W."/>
            <person name="Turgeon B.G."/>
            <person name="de Wit P.J.G.M."/>
            <person name="Zhong S."/>
            <person name="Goodwin S.B."/>
            <person name="Grigoriev I.V."/>
        </authorList>
    </citation>
    <scope>NUCLEOTIDE SEQUENCE [LARGE SCALE GENOMIC DNA]</scope>
    <source>
        <strain evidence="8 9">SO2202</strain>
    </source>
</reference>